<evidence type="ECO:0000313" key="1">
    <source>
        <dbReference type="EMBL" id="EDM03395.1"/>
    </source>
</evidence>
<protein>
    <submittedName>
        <fullName evidence="1">RCG63439</fullName>
    </submittedName>
</protein>
<sequence>MGYVCACAYTGKGRRVHVCQRPTQGVHPQFPPCKRQGFLFAAAYPRQADLQASVDPSVFPSAS</sequence>
<organism evidence="1 2">
    <name type="scientific">Rattus norvegicus</name>
    <name type="common">Rat</name>
    <dbReference type="NCBI Taxonomy" id="10116"/>
    <lineage>
        <taxon>Eukaryota</taxon>
        <taxon>Metazoa</taxon>
        <taxon>Chordata</taxon>
        <taxon>Craniata</taxon>
        <taxon>Vertebrata</taxon>
        <taxon>Euteleostomi</taxon>
        <taxon>Mammalia</taxon>
        <taxon>Eutheria</taxon>
        <taxon>Euarchontoglires</taxon>
        <taxon>Glires</taxon>
        <taxon>Rodentia</taxon>
        <taxon>Myomorpha</taxon>
        <taxon>Muroidea</taxon>
        <taxon>Muridae</taxon>
        <taxon>Murinae</taxon>
        <taxon>Rattus</taxon>
    </lineage>
</organism>
<dbReference type="EMBL" id="CH473947">
    <property type="protein sequence ID" value="EDM03395.1"/>
    <property type="molecule type" value="Genomic_DNA"/>
</dbReference>
<dbReference type="Proteomes" id="UP000234681">
    <property type="component" value="Chromosome 6"/>
</dbReference>
<evidence type="ECO:0000313" key="2">
    <source>
        <dbReference type="Proteomes" id="UP000234681"/>
    </source>
</evidence>
<accession>A6HBJ0</accession>
<name>A6HBJ0_RAT</name>
<proteinExistence type="predicted"/>
<dbReference type="AlphaFoldDB" id="A6HBJ0"/>
<reference evidence="2" key="1">
    <citation type="submission" date="2005-09" db="EMBL/GenBank/DDBJ databases">
        <authorList>
            <person name="Mural R.J."/>
            <person name="Li P.W."/>
            <person name="Adams M.D."/>
            <person name="Amanatides P.G."/>
            <person name="Baden-Tillson H."/>
            <person name="Barnstead M."/>
            <person name="Chin S.H."/>
            <person name="Dew I."/>
            <person name="Evans C.A."/>
            <person name="Ferriera S."/>
            <person name="Flanigan M."/>
            <person name="Fosler C."/>
            <person name="Glodek A."/>
            <person name="Gu Z."/>
            <person name="Holt R.A."/>
            <person name="Jennings D."/>
            <person name="Kraft C.L."/>
            <person name="Lu F."/>
            <person name="Nguyen T."/>
            <person name="Nusskern D.R."/>
            <person name="Pfannkoch C.M."/>
            <person name="Sitter C."/>
            <person name="Sutton G.G."/>
            <person name="Venter J.C."/>
            <person name="Wang Z."/>
            <person name="Woodage T."/>
            <person name="Zheng X.H."/>
            <person name="Zhong F."/>
        </authorList>
    </citation>
    <scope>NUCLEOTIDE SEQUENCE [LARGE SCALE GENOMIC DNA]</scope>
    <source>
        <strain>BN</strain>
        <strain evidence="2">Sprague-Dawley</strain>
    </source>
</reference>
<gene>
    <name evidence="1" type="ORF">rCG_63439</name>
</gene>